<keyword evidence="4" id="KW-1185">Reference proteome</keyword>
<dbReference type="InterPro" id="IPR033134">
    <property type="entry name" value="Asp/Glu_racemase_AS_2"/>
</dbReference>
<dbReference type="AlphaFoldDB" id="A0A428T171"/>
<dbReference type="SUPFAM" id="SSF53681">
    <property type="entry name" value="Aspartate/glutamate racemase"/>
    <property type="match status" value="2"/>
</dbReference>
<dbReference type="Gene3D" id="3.40.50.1860">
    <property type="match status" value="2"/>
</dbReference>
<reference evidence="3 4" key="1">
    <citation type="submission" date="2017-06" db="EMBL/GenBank/DDBJ databases">
        <title>Cmopartive genomic analysis of Ambrosia Fusariam Clade fungi.</title>
        <authorList>
            <person name="Stajich J.E."/>
            <person name="Carrillo J."/>
            <person name="Kijimoto T."/>
            <person name="Eskalen A."/>
            <person name="O'Donnell K."/>
            <person name="Kasson M."/>
        </authorList>
    </citation>
    <scope>NUCLEOTIDE SEQUENCE [LARGE SCALE GENOMIC DNA]</scope>
    <source>
        <strain evidence="3 4">NRRL 20438</strain>
    </source>
</reference>
<gene>
    <name evidence="3" type="ORF">CDV31_013752</name>
</gene>
<dbReference type="EMBL" id="NIZV01000290">
    <property type="protein sequence ID" value="RSL95781.1"/>
    <property type="molecule type" value="Genomic_DNA"/>
</dbReference>
<dbReference type="PANTHER" id="PTHR21198">
    <property type="entry name" value="GLUTAMATE RACEMASE"/>
    <property type="match status" value="1"/>
</dbReference>
<sequence>MSTDKHQSLCSSQFDSKLFITYLRESTATMKTIGIVGGIAWPSSLVYYRRINEYYKERTTGNGLQTPTLVLAQTDFALIEKAQTEGRWDEVGRLLAIEAMKLKAAGADFFLLACNTVHTAEDFITPAVSLPMLHIVDAAAKKALDNGHSTVGLLGSRYTMTGTYFVGRLQKAGLKVLIAEGEHQENVHNALYQELAKNIFLPETRQKFKAAIADLVARGAQTIILGCTEFGMLVSQEDSSVPIIDTSIVHAEAAVDLALVEE</sequence>
<dbReference type="InterPro" id="IPR004380">
    <property type="entry name" value="Asp_race"/>
</dbReference>
<evidence type="ECO:0000313" key="4">
    <source>
        <dbReference type="Proteomes" id="UP000288429"/>
    </source>
</evidence>
<evidence type="ECO:0000313" key="3">
    <source>
        <dbReference type="EMBL" id="RSL95781.1"/>
    </source>
</evidence>
<protein>
    <recommendedName>
        <fullName evidence="5">Aspartate racemase</fullName>
    </recommendedName>
</protein>
<comment type="similarity">
    <text evidence="1">Belongs to the aspartate/glutamate racemases family.</text>
</comment>
<dbReference type="PANTHER" id="PTHR21198:SF7">
    <property type="entry name" value="ASPARTATE-GLUTAMATE RACEMASE FAMILY"/>
    <property type="match status" value="1"/>
</dbReference>
<dbReference type="InterPro" id="IPR001920">
    <property type="entry name" value="Asp/Glu_race"/>
</dbReference>
<keyword evidence="2" id="KW-0413">Isomerase</keyword>
<dbReference type="Pfam" id="PF01177">
    <property type="entry name" value="Asp_Glu_race"/>
    <property type="match status" value="1"/>
</dbReference>
<name>A0A428T171_9HYPO</name>
<dbReference type="NCBIfam" id="TIGR00035">
    <property type="entry name" value="asp_race"/>
    <property type="match status" value="1"/>
</dbReference>
<dbReference type="GO" id="GO:0047661">
    <property type="term" value="F:amino-acid racemase activity"/>
    <property type="evidence" value="ECO:0007669"/>
    <property type="project" value="InterPro"/>
</dbReference>
<organism evidence="3 4">
    <name type="scientific">Fusarium ambrosium</name>
    <dbReference type="NCBI Taxonomy" id="131363"/>
    <lineage>
        <taxon>Eukaryota</taxon>
        <taxon>Fungi</taxon>
        <taxon>Dikarya</taxon>
        <taxon>Ascomycota</taxon>
        <taxon>Pezizomycotina</taxon>
        <taxon>Sordariomycetes</taxon>
        <taxon>Hypocreomycetidae</taxon>
        <taxon>Hypocreales</taxon>
        <taxon>Nectriaceae</taxon>
        <taxon>Fusarium</taxon>
        <taxon>Fusarium solani species complex</taxon>
    </lineage>
</organism>
<dbReference type="Proteomes" id="UP000288429">
    <property type="component" value="Unassembled WGS sequence"/>
</dbReference>
<comment type="caution">
    <text evidence="3">The sequence shown here is derived from an EMBL/GenBank/DDBJ whole genome shotgun (WGS) entry which is preliminary data.</text>
</comment>
<evidence type="ECO:0000256" key="2">
    <source>
        <dbReference type="ARBA" id="ARBA00023235"/>
    </source>
</evidence>
<accession>A0A428T171</accession>
<evidence type="ECO:0000256" key="1">
    <source>
        <dbReference type="ARBA" id="ARBA00007847"/>
    </source>
</evidence>
<evidence type="ECO:0008006" key="5">
    <source>
        <dbReference type="Google" id="ProtNLM"/>
    </source>
</evidence>
<proteinExistence type="inferred from homology"/>
<dbReference type="InterPro" id="IPR015942">
    <property type="entry name" value="Asp/Glu/hydantoin_racemase"/>
</dbReference>
<dbReference type="PROSITE" id="PS00924">
    <property type="entry name" value="ASP_GLU_RACEMASE_2"/>
    <property type="match status" value="1"/>
</dbReference>